<organism evidence="2">
    <name type="scientific">bioreactor metagenome</name>
    <dbReference type="NCBI Taxonomy" id="1076179"/>
    <lineage>
        <taxon>unclassified sequences</taxon>
        <taxon>metagenomes</taxon>
        <taxon>ecological metagenomes</taxon>
    </lineage>
</organism>
<accession>A0A645JE82</accession>
<proteinExistence type="predicted"/>
<feature type="compositionally biased region" description="Basic residues" evidence="1">
    <location>
        <begin position="114"/>
        <end position="125"/>
    </location>
</feature>
<feature type="region of interest" description="Disordered" evidence="1">
    <location>
        <begin position="106"/>
        <end position="125"/>
    </location>
</feature>
<evidence type="ECO:0000313" key="2">
    <source>
        <dbReference type="EMBL" id="MPN61492.1"/>
    </source>
</evidence>
<feature type="region of interest" description="Disordered" evidence="1">
    <location>
        <begin position="50"/>
        <end position="73"/>
    </location>
</feature>
<reference evidence="2" key="1">
    <citation type="submission" date="2019-08" db="EMBL/GenBank/DDBJ databases">
        <authorList>
            <person name="Kucharzyk K."/>
            <person name="Murdoch R.W."/>
            <person name="Higgins S."/>
            <person name="Loffler F."/>
        </authorList>
    </citation>
    <scope>NUCLEOTIDE SEQUENCE</scope>
</reference>
<name>A0A645JE82_9ZZZZ</name>
<sequence length="125" mass="13871">MVVLSYTYMKEATHGKVSGMGRAPEEKRDCHQGRREGQLLTVQEFLEAGPGEETPAARPNLHRGHHAARGDGEIRHRQEVQRHQDMGVRFLLCPAGACPALVHEGPRVGGTGGRRPRMPHRQRIG</sequence>
<gene>
    <name evidence="2" type="ORF">SDC9_209229</name>
</gene>
<evidence type="ECO:0000256" key="1">
    <source>
        <dbReference type="SAM" id="MobiDB-lite"/>
    </source>
</evidence>
<comment type="caution">
    <text evidence="2">The sequence shown here is derived from an EMBL/GenBank/DDBJ whole genome shotgun (WGS) entry which is preliminary data.</text>
</comment>
<protein>
    <submittedName>
        <fullName evidence="2">Uncharacterized protein</fullName>
    </submittedName>
</protein>
<dbReference type="AlphaFoldDB" id="A0A645JE82"/>
<dbReference type="EMBL" id="VSSQ01138174">
    <property type="protein sequence ID" value="MPN61492.1"/>
    <property type="molecule type" value="Genomic_DNA"/>
</dbReference>